<evidence type="ECO:0000256" key="1">
    <source>
        <dbReference type="SAM" id="Coils"/>
    </source>
</evidence>
<dbReference type="VEuPathDB" id="CryptoDB:Vbra_7798"/>
<keyword evidence="1" id="KW-0175">Coiled coil</keyword>
<dbReference type="InParanoid" id="A0A0G4ELG9"/>
<feature type="compositionally biased region" description="Basic and acidic residues" evidence="2">
    <location>
        <begin position="11"/>
        <end position="26"/>
    </location>
</feature>
<keyword evidence="3" id="KW-0472">Membrane</keyword>
<feature type="region of interest" description="Disordered" evidence="2">
    <location>
        <begin position="200"/>
        <end position="271"/>
    </location>
</feature>
<evidence type="ECO:0000256" key="3">
    <source>
        <dbReference type="SAM" id="Phobius"/>
    </source>
</evidence>
<reference evidence="4 5" key="1">
    <citation type="submission" date="2014-11" db="EMBL/GenBank/DDBJ databases">
        <authorList>
            <person name="Zhu J."/>
            <person name="Qi W."/>
            <person name="Song R."/>
        </authorList>
    </citation>
    <scope>NUCLEOTIDE SEQUENCE [LARGE SCALE GENOMIC DNA]</scope>
</reference>
<name>A0A0G4ELG9_VITBC</name>
<protein>
    <submittedName>
        <fullName evidence="4">Uncharacterized protein</fullName>
    </submittedName>
</protein>
<organism evidence="4 5">
    <name type="scientific">Vitrella brassicaformis (strain CCMP3155)</name>
    <dbReference type="NCBI Taxonomy" id="1169540"/>
    <lineage>
        <taxon>Eukaryota</taxon>
        <taxon>Sar</taxon>
        <taxon>Alveolata</taxon>
        <taxon>Colpodellida</taxon>
        <taxon>Vitrellaceae</taxon>
        <taxon>Vitrella</taxon>
    </lineage>
</organism>
<keyword evidence="3" id="KW-1133">Transmembrane helix</keyword>
<proteinExistence type="predicted"/>
<evidence type="ECO:0000256" key="2">
    <source>
        <dbReference type="SAM" id="MobiDB-lite"/>
    </source>
</evidence>
<sequence length="271" mass="29981">MVSFLNSKGSSFDHGDPVGWLSKERDDDGPDDGQCPVSPSLSAKTDPVDWLMEEKEGGNSSDESAESFDIGDDKGIEVVRMSLVQVVLGWLGFFGSFLHPLLWFVPFLPKGGRRSRELMTKSEIRRFYKDKKKWEKRMARAMKEAQALKEMEEANRARKAFSTTSTAASLSCSQSSSSAQLILPTSIKNYYLTDHHDCGSPSNASATTAATPVHRPKTQGGKGKGHQGSDNGGAERKEAKTIKPSLSPIMAYQENQKNRKANAKKRRKNRH</sequence>
<keyword evidence="5" id="KW-1185">Reference proteome</keyword>
<evidence type="ECO:0000313" key="5">
    <source>
        <dbReference type="Proteomes" id="UP000041254"/>
    </source>
</evidence>
<evidence type="ECO:0000313" key="4">
    <source>
        <dbReference type="EMBL" id="CEL98021.1"/>
    </source>
</evidence>
<gene>
    <name evidence="4" type="ORF">Vbra_7798</name>
</gene>
<dbReference type="Proteomes" id="UP000041254">
    <property type="component" value="Unassembled WGS sequence"/>
</dbReference>
<feature type="compositionally biased region" description="Polar residues" evidence="2">
    <location>
        <begin position="1"/>
        <end position="10"/>
    </location>
</feature>
<keyword evidence="3" id="KW-0812">Transmembrane</keyword>
<dbReference type="AlphaFoldDB" id="A0A0G4ELG9"/>
<feature type="compositionally biased region" description="Low complexity" evidence="2">
    <location>
        <begin position="200"/>
        <end position="212"/>
    </location>
</feature>
<accession>A0A0G4ELG9</accession>
<dbReference type="EMBL" id="CDMY01000261">
    <property type="protein sequence ID" value="CEL98021.1"/>
    <property type="molecule type" value="Genomic_DNA"/>
</dbReference>
<feature type="coiled-coil region" evidence="1">
    <location>
        <begin position="124"/>
        <end position="151"/>
    </location>
</feature>
<feature type="transmembrane region" description="Helical" evidence="3">
    <location>
        <begin position="87"/>
        <end position="108"/>
    </location>
</feature>
<feature type="region of interest" description="Disordered" evidence="2">
    <location>
        <begin position="1"/>
        <end position="68"/>
    </location>
</feature>
<feature type="compositionally biased region" description="Basic residues" evidence="2">
    <location>
        <begin position="258"/>
        <end position="271"/>
    </location>
</feature>